<dbReference type="Proteomes" id="UP000299102">
    <property type="component" value="Unassembled WGS sequence"/>
</dbReference>
<evidence type="ECO:0000313" key="1">
    <source>
        <dbReference type="EMBL" id="GBP36981.1"/>
    </source>
</evidence>
<evidence type="ECO:0000313" key="2">
    <source>
        <dbReference type="Proteomes" id="UP000299102"/>
    </source>
</evidence>
<protein>
    <submittedName>
        <fullName evidence="1">Uncharacterized protein</fullName>
    </submittedName>
</protein>
<sequence>MFTSTLFINNIRTVPSSYGNGEYARCGMKCAGAACRRPTTFPRTLASRRRPLFMIYEHDNGSPARPRRVTKLTGAIRNSRSAGSAPHNIDITFVGAPRADTAK</sequence>
<keyword evidence="2" id="KW-1185">Reference proteome</keyword>
<comment type="caution">
    <text evidence="1">The sequence shown here is derived from an EMBL/GenBank/DDBJ whole genome shotgun (WGS) entry which is preliminary data.</text>
</comment>
<organism evidence="1 2">
    <name type="scientific">Eumeta variegata</name>
    <name type="common">Bagworm moth</name>
    <name type="synonym">Eumeta japonica</name>
    <dbReference type="NCBI Taxonomy" id="151549"/>
    <lineage>
        <taxon>Eukaryota</taxon>
        <taxon>Metazoa</taxon>
        <taxon>Ecdysozoa</taxon>
        <taxon>Arthropoda</taxon>
        <taxon>Hexapoda</taxon>
        <taxon>Insecta</taxon>
        <taxon>Pterygota</taxon>
        <taxon>Neoptera</taxon>
        <taxon>Endopterygota</taxon>
        <taxon>Lepidoptera</taxon>
        <taxon>Glossata</taxon>
        <taxon>Ditrysia</taxon>
        <taxon>Tineoidea</taxon>
        <taxon>Psychidae</taxon>
        <taxon>Oiketicinae</taxon>
        <taxon>Eumeta</taxon>
    </lineage>
</organism>
<name>A0A4C1VDQ1_EUMVA</name>
<dbReference type="AlphaFoldDB" id="A0A4C1VDQ1"/>
<gene>
    <name evidence="1" type="ORF">EVAR_96974_1</name>
</gene>
<accession>A0A4C1VDQ1</accession>
<reference evidence="1 2" key="1">
    <citation type="journal article" date="2019" name="Commun. Biol.">
        <title>The bagworm genome reveals a unique fibroin gene that provides high tensile strength.</title>
        <authorList>
            <person name="Kono N."/>
            <person name="Nakamura H."/>
            <person name="Ohtoshi R."/>
            <person name="Tomita M."/>
            <person name="Numata K."/>
            <person name="Arakawa K."/>
        </authorList>
    </citation>
    <scope>NUCLEOTIDE SEQUENCE [LARGE SCALE GENOMIC DNA]</scope>
</reference>
<proteinExistence type="predicted"/>
<dbReference type="EMBL" id="BGZK01000326">
    <property type="protein sequence ID" value="GBP36981.1"/>
    <property type="molecule type" value="Genomic_DNA"/>
</dbReference>